<dbReference type="InterPro" id="IPR050775">
    <property type="entry name" value="FAD-binding_Monooxygenases"/>
</dbReference>
<evidence type="ECO:0000256" key="4">
    <source>
        <dbReference type="ARBA" id="ARBA00022827"/>
    </source>
</evidence>
<evidence type="ECO:0000313" key="9">
    <source>
        <dbReference type="Proteomes" id="UP001578633"/>
    </source>
</evidence>
<dbReference type="RefSeq" id="XP_069306471.1">
    <property type="nucleotide sequence ID" value="XM_069452286.1"/>
</dbReference>
<keyword evidence="5" id="KW-0521">NADP</keyword>
<keyword evidence="6" id="KW-0560">Oxidoreductase</keyword>
<proteinExistence type="inferred from homology"/>
<keyword evidence="3" id="KW-0285">Flavoprotein</keyword>
<evidence type="ECO:0008006" key="10">
    <source>
        <dbReference type="Google" id="ProtNLM"/>
    </source>
</evidence>
<dbReference type="PANTHER" id="PTHR43098">
    <property type="entry name" value="L-ORNITHINE N(5)-MONOOXYGENASE-RELATED"/>
    <property type="match status" value="1"/>
</dbReference>
<evidence type="ECO:0000256" key="7">
    <source>
        <dbReference type="ARBA" id="ARBA00023033"/>
    </source>
</evidence>
<dbReference type="GeneID" id="96086433"/>
<dbReference type="PANTHER" id="PTHR43098:SF4">
    <property type="entry name" value="BLR3857 PROTEIN"/>
    <property type="match status" value="1"/>
</dbReference>
<evidence type="ECO:0000313" key="8">
    <source>
        <dbReference type="EMBL" id="KAL1795887.1"/>
    </source>
</evidence>
<gene>
    <name evidence="8" type="ORF">ACET3X_006111</name>
</gene>
<evidence type="ECO:0000256" key="5">
    <source>
        <dbReference type="ARBA" id="ARBA00022857"/>
    </source>
</evidence>
<evidence type="ECO:0000256" key="2">
    <source>
        <dbReference type="ARBA" id="ARBA00010139"/>
    </source>
</evidence>
<comment type="cofactor">
    <cofactor evidence="1">
        <name>FAD</name>
        <dbReference type="ChEBI" id="CHEBI:57692"/>
    </cofactor>
</comment>
<dbReference type="PRINTS" id="PR00411">
    <property type="entry name" value="PNDRDTASEI"/>
</dbReference>
<name>A0ABR3UI25_9PLEO</name>
<evidence type="ECO:0000256" key="6">
    <source>
        <dbReference type="ARBA" id="ARBA00023002"/>
    </source>
</evidence>
<dbReference type="SUPFAM" id="SSF51905">
    <property type="entry name" value="FAD/NAD(P)-binding domain"/>
    <property type="match status" value="1"/>
</dbReference>
<evidence type="ECO:0000256" key="1">
    <source>
        <dbReference type="ARBA" id="ARBA00001974"/>
    </source>
</evidence>
<sequence length="636" mass="72426">MAAKKPITAVPTGEVSLPVADVAKSPIDIKTGEIAHEQDLLFDPASLQAKYLQERDRRLARGGGIEQYTLLDGSLSHYLDDPWVKPGFKRDPIEEETEVVIIGGGYGALVCAVRLIEAGVDNFRIIEKAGDFGGTWYWNRYPGAQCDIDSYIYMPLLEEVGYMPTEKYAHANELLRHARIIGEKNNLYPRTLFQTESKEIRWNEKEGKWTTHTARGDRIKSRFIIPAAGLLHRPKFPGLEGIEEFKGRSFHSSRWDYNYTGGDPSGSLHKLKDKRVAIIGTGATAVQIVPHLGKWAKQLYVFQRTPSSVDVRGNRPTDETWAQSLQKGWQKRRMDNFNNITNGVYEEEDMVSDRWTDIIQSLVIAGFDPNNPVEAAAKRQIADFKKMNAIRARIDEIVKDKDTADALKPWYNQFCKRPCFHDEYLPTFNRPNVTLVDTKGHGVDRIMPNGIVANGREYKVDCIIYATGFELTNGWSHRTGIELYGRDNMTITEKWAEGAQTLHAWGTRQFPNCLFVHFIQAAVSQNFMHLTNEQAIHYAYIISECKKRGIKTIEPTREAEEEWTQTIVDGFAMRGDFIKECTPGYFNNEGEIRESDKRNGVYAYGNPAFINILNAWRKEGEMKGVNVTYAEFKSRL</sequence>
<keyword evidence="9" id="KW-1185">Reference proteome</keyword>
<comment type="similarity">
    <text evidence="2">Belongs to the FAD-binding monooxygenase family.</text>
</comment>
<evidence type="ECO:0000256" key="3">
    <source>
        <dbReference type="ARBA" id="ARBA00022630"/>
    </source>
</evidence>
<accession>A0ABR3UI25</accession>
<reference evidence="8 9" key="1">
    <citation type="submission" date="2024-09" db="EMBL/GenBank/DDBJ databases">
        <title>T2T genomes of carrot and Alternaria dauci and their utility for understanding host-pathogen interaction during carrot leaf blight disease.</title>
        <authorList>
            <person name="Liu W."/>
            <person name="Xu S."/>
            <person name="Ou C."/>
            <person name="Liu X."/>
            <person name="Zhuang F."/>
            <person name="Deng X.W."/>
        </authorList>
    </citation>
    <scope>NUCLEOTIDE SEQUENCE [LARGE SCALE GENOMIC DNA]</scope>
    <source>
        <strain evidence="8 9">A2016</strain>
    </source>
</reference>
<organism evidence="8 9">
    <name type="scientific">Alternaria dauci</name>
    <dbReference type="NCBI Taxonomy" id="48095"/>
    <lineage>
        <taxon>Eukaryota</taxon>
        <taxon>Fungi</taxon>
        <taxon>Dikarya</taxon>
        <taxon>Ascomycota</taxon>
        <taxon>Pezizomycotina</taxon>
        <taxon>Dothideomycetes</taxon>
        <taxon>Pleosporomycetidae</taxon>
        <taxon>Pleosporales</taxon>
        <taxon>Pleosporineae</taxon>
        <taxon>Pleosporaceae</taxon>
        <taxon>Alternaria</taxon>
        <taxon>Alternaria sect. Porri</taxon>
    </lineage>
</organism>
<comment type="caution">
    <text evidence="8">The sequence shown here is derived from an EMBL/GenBank/DDBJ whole genome shotgun (WGS) entry which is preliminary data.</text>
</comment>
<dbReference type="Pfam" id="PF13738">
    <property type="entry name" value="Pyr_redox_3"/>
    <property type="match status" value="1"/>
</dbReference>
<dbReference type="EMBL" id="JBHGVX010000005">
    <property type="protein sequence ID" value="KAL1795887.1"/>
    <property type="molecule type" value="Genomic_DNA"/>
</dbReference>
<dbReference type="Proteomes" id="UP001578633">
    <property type="component" value="Chromosome 5"/>
</dbReference>
<keyword evidence="7" id="KW-0503">Monooxygenase</keyword>
<dbReference type="Gene3D" id="3.50.50.60">
    <property type="entry name" value="FAD/NAD(P)-binding domain"/>
    <property type="match status" value="2"/>
</dbReference>
<keyword evidence="4" id="KW-0274">FAD</keyword>
<protein>
    <recommendedName>
        <fullName evidence="10">FAD/NAD(P)-binding domain-containing protein</fullName>
    </recommendedName>
</protein>
<dbReference type="InterPro" id="IPR036188">
    <property type="entry name" value="FAD/NAD-bd_sf"/>
</dbReference>